<dbReference type="Pfam" id="PF00392">
    <property type="entry name" value="GntR"/>
    <property type="match status" value="1"/>
</dbReference>
<feature type="domain" description="HTH gntR-type" evidence="4">
    <location>
        <begin position="10"/>
        <end position="78"/>
    </location>
</feature>
<comment type="caution">
    <text evidence="5">The sequence shown here is derived from an EMBL/GenBank/DDBJ whole genome shotgun (WGS) entry which is preliminary data.</text>
</comment>
<sequence>MRACDGEVLMAATDKALAGLRQMIASGELGPGEKFPPEPELCDHLGVSRSSLREAARSLAALGVIESRHGSGTYVSALDPAEIISRFSLSVELIPLEGVLQLLEVRRVLEAHATAAAAARQDPLLEKRLSDILDRLEATTDAAEIQALDAEFHGSICTAGGNPTVTALTGVIRGRGGHYRIFEPGADFDAIKQTSDRGHRAILSAISHRDPAAAATAASAHIAQTELWLRALRPQPQVALEED</sequence>
<dbReference type="SMART" id="SM00345">
    <property type="entry name" value="HTH_GNTR"/>
    <property type="match status" value="1"/>
</dbReference>
<dbReference type="InterPro" id="IPR036390">
    <property type="entry name" value="WH_DNA-bd_sf"/>
</dbReference>
<dbReference type="InterPro" id="IPR000524">
    <property type="entry name" value="Tscrpt_reg_HTH_GntR"/>
</dbReference>
<keyword evidence="2 5" id="KW-0238">DNA-binding</keyword>
<accession>A0ABY2BFJ0</accession>
<proteinExistence type="predicted"/>
<dbReference type="SUPFAM" id="SSF46785">
    <property type="entry name" value="Winged helix' DNA-binding domain"/>
    <property type="match status" value="1"/>
</dbReference>
<gene>
    <name evidence="5" type="ORF">EV644_112190</name>
</gene>
<dbReference type="Pfam" id="PF07729">
    <property type="entry name" value="FCD"/>
    <property type="match status" value="1"/>
</dbReference>
<dbReference type="SMART" id="SM00895">
    <property type="entry name" value="FCD"/>
    <property type="match status" value="1"/>
</dbReference>
<dbReference type="PANTHER" id="PTHR43537">
    <property type="entry name" value="TRANSCRIPTIONAL REGULATOR, GNTR FAMILY"/>
    <property type="match status" value="1"/>
</dbReference>
<dbReference type="Proteomes" id="UP000295818">
    <property type="component" value="Unassembled WGS sequence"/>
</dbReference>
<evidence type="ECO:0000256" key="2">
    <source>
        <dbReference type="ARBA" id="ARBA00023125"/>
    </source>
</evidence>
<dbReference type="GO" id="GO:0003677">
    <property type="term" value="F:DNA binding"/>
    <property type="evidence" value="ECO:0007669"/>
    <property type="project" value="UniProtKB-KW"/>
</dbReference>
<dbReference type="EMBL" id="SLWM01000012">
    <property type="protein sequence ID" value="TCO18442.1"/>
    <property type="molecule type" value="Genomic_DNA"/>
</dbReference>
<dbReference type="InterPro" id="IPR036388">
    <property type="entry name" value="WH-like_DNA-bd_sf"/>
</dbReference>
<evidence type="ECO:0000313" key="6">
    <source>
        <dbReference type="Proteomes" id="UP000295818"/>
    </source>
</evidence>
<keyword evidence="6" id="KW-1185">Reference proteome</keyword>
<dbReference type="Gene3D" id="1.10.10.10">
    <property type="entry name" value="Winged helix-like DNA-binding domain superfamily/Winged helix DNA-binding domain"/>
    <property type="match status" value="1"/>
</dbReference>
<reference evidence="5 6" key="1">
    <citation type="journal article" date="2015" name="Stand. Genomic Sci.">
        <title>Genomic Encyclopedia of Bacterial and Archaeal Type Strains, Phase III: the genomes of soil and plant-associated and newly described type strains.</title>
        <authorList>
            <person name="Whitman W.B."/>
            <person name="Woyke T."/>
            <person name="Klenk H.P."/>
            <person name="Zhou Y."/>
            <person name="Lilburn T.G."/>
            <person name="Beck B.J."/>
            <person name="De Vos P."/>
            <person name="Vandamme P."/>
            <person name="Eisen J.A."/>
            <person name="Garrity G."/>
            <person name="Hugenholtz P."/>
            <person name="Kyrpides N.C."/>
        </authorList>
    </citation>
    <scope>NUCLEOTIDE SEQUENCE [LARGE SCALE GENOMIC DNA]</scope>
    <source>
        <strain evidence="5 6">VKM Ac-2538</strain>
    </source>
</reference>
<dbReference type="PRINTS" id="PR00035">
    <property type="entry name" value="HTHGNTR"/>
</dbReference>
<evidence type="ECO:0000313" key="5">
    <source>
        <dbReference type="EMBL" id="TCO18442.1"/>
    </source>
</evidence>
<keyword evidence="3" id="KW-0804">Transcription</keyword>
<dbReference type="InterPro" id="IPR011711">
    <property type="entry name" value="GntR_C"/>
</dbReference>
<keyword evidence="1" id="KW-0805">Transcription regulation</keyword>
<dbReference type="Gene3D" id="1.20.120.530">
    <property type="entry name" value="GntR ligand-binding domain-like"/>
    <property type="match status" value="1"/>
</dbReference>
<dbReference type="CDD" id="cd07377">
    <property type="entry name" value="WHTH_GntR"/>
    <property type="match status" value="1"/>
</dbReference>
<evidence type="ECO:0000259" key="4">
    <source>
        <dbReference type="PROSITE" id="PS50949"/>
    </source>
</evidence>
<organism evidence="5 6">
    <name type="scientific">Kribbella orskensis</name>
    <dbReference type="NCBI Taxonomy" id="2512216"/>
    <lineage>
        <taxon>Bacteria</taxon>
        <taxon>Bacillati</taxon>
        <taxon>Actinomycetota</taxon>
        <taxon>Actinomycetes</taxon>
        <taxon>Propionibacteriales</taxon>
        <taxon>Kribbellaceae</taxon>
        <taxon>Kribbella</taxon>
    </lineage>
</organism>
<dbReference type="InterPro" id="IPR008920">
    <property type="entry name" value="TF_FadR/GntR_C"/>
</dbReference>
<dbReference type="PANTHER" id="PTHR43537:SF5">
    <property type="entry name" value="UXU OPERON TRANSCRIPTIONAL REGULATOR"/>
    <property type="match status" value="1"/>
</dbReference>
<evidence type="ECO:0000256" key="3">
    <source>
        <dbReference type="ARBA" id="ARBA00023163"/>
    </source>
</evidence>
<dbReference type="PROSITE" id="PS50949">
    <property type="entry name" value="HTH_GNTR"/>
    <property type="match status" value="1"/>
</dbReference>
<evidence type="ECO:0000256" key="1">
    <source>
        <dbReference type="ARBA" id="ARBA00023015"/>
    </source>
</evidence>
<name>A0ABY2BFJ0_9ACTN</name>
<dbReference type="SUPFAM" id="SSF48008">
    <property type="entry name" value="GntR ligand-binding domain-like"/>
    <property type="match status" value="1"/>
</dbReference>
<protein>
    <submittedName>
        <fullName evidence="5">DNA-binding FadR family transcriptional regulator</fullName>
    </submittedName>
</protein>